<reference evidence="2 3" key="2">
    <citation type="journal article" date="2009" name="PLoS ONE">
        <title>An integrated genetic and cytogenetic map of the cucumber genome.</title>
        <authorList>
            <person name="Ren Y."/>
            <person name="Zhang Z."/>
            <person name="Liu J."/>
            <person name="Staub J.E."/>
            <person name="Han Y."/>
            <person name="Cheng Z."/>
            <person name="Li X."/>
            <person name="Lu J."/>
            <person name="Miao H."/>
            <person name="Kang H."/>
            <person name="Xie B."/>
            <person name="Gu X."/>
            <person name="Wang X."/>
            <person name="Du Y."/>
            <person name="Jin W."/>
            <person name="Huang S."/>
        </authorList>
    </citation>
    <scope>NUCLEOTIDE SEQUENCE [LARGE SCALE GENOMIC DNA]</scope>
    <source>
        <strain evidence="3">cv. 9930</strain>
    </source>
</reference>
<dbReference type="OrthoDB" id="1877779at2759"/>
<gene>
    <name evidence="2" type="ORF">Csa_5G173470</name>
</gene>
<keyword evidence="1" id="KW-0472">Membrane</keyword>
<keyword evidence="1" id="KW-1133">Transmembrane helix</keyword>
<proteinExistence type="predicted"/>
<evidence type="ECO:0000313" key="2">
    <source>
        <dbReference type="EMBL" id="KGN50420.1"/>
    </source>
</evidence>
<dbReference type="PANTHER" id="PTHR24299">
    <property type="entry name" value="CYTOCHROME P450 FAMILY 1"/>
    <property type="match status" value="1"/>
</dbReference>
<reference evidence="2 3" key="3">
    <citation type="journal article" date="2010" name="BMC Genomics">
        <title>Transcriptome sequencing and comparative analysis of cucumber flowers with different sex types.</title>
        <authorList>
            <person name="Guo S."/>
            <person name="Zheng Y."/>
            <person name="Joung J.G."/>
            <person name="Liu S."/>
            <person name="Zhang Z."/>
            <person name="Crasta O.R."/>
            <person name="Sobral B.W."/>
            <person name="Xu Y."/>
            <person name="Huang S."/>
            <person name="Fei Z."/>
        </authorList>
    </citation>
    <scope>NUCLEOTIDE SEQUENCE [LARGE SCALE GENOMIC DNA]</scope>
    <source>
        <strain evidence="3">cv. 9930</strain>
    </source>
</reference>
<keyword evidence="1" id="KW-0812">Transmembrane</keyword>
<evidence type="ECO:0008006" key="4">
    <source>
        <dbReference type="Google" id="ProtNLM"/>
    </source>
</evidence>
<evidence type="ECO:0000256" key="1">
    <source>
        <dbReference type="SAM" id="Phobius"/>
    </source>
</evidence>
<evidence type="ECO:0000313" key="3">
    <source>
        <dbReference type="Proteomes" id="UP000029981"/>
    </source>
</evidence>
<dbReference type="SUPFAM" id="SSF48264">
    <property type="entry name" value="Cytochrome P450"/>
    <property type="match status" value="1"/>
</dbReference>
<name>A0A0A0KL66_CUCSA</name>
<dbReference type="Pfam" id="PF00067">
    <property type="entry name" value="p450"/>
    <property type="match status" value="1"/>
</dbReference>
<feature type="transmembrane region" description="Helical" evidence="1">
    <location>
        <begin position="6"/>
        <end position="25"/>
    </location>
</feature>
<dbReference type="EMBL" id="CM002926">
    <property type="protein sequence ID" value="KGN50420.1"/>
    <property type="molecule type" value="Genomic_DNA"/>
</dbReference>
<keyword evidence="3" id="KW-1185">Reference proteome</keyword>
<dbReference type="AlphaFoldDB" id="A0A0A0KL66"/>
<dbReference type="Proteomes" id="UP000029981">
    <property type="component" value="Chromosome 5"/>
</dbReference>
<dbReference type="OMA" id="FTTARFR"/>
<reference evidence="2 3" key="4">
    <citation type="journal article" date="2011" name="BMC Genomics">
        <title>RNA-Seq improves annotation of protein-coding genes in the cucumber genome.</title>
        <authorList>
            <person name="Li Z."/>
            <person name="Zhang Z."/>
            <person name="Yan P."/>
            <person name="Huang S."/>
            <person name="Fei Z."/>
            <person name="Lin K."/>
        </authorList>
    </citation>
    <scope>NUCLEOTIDE SEQUENCE [LARGE SCALE GENOMIC DNA]</scope>
    <source>
        <strain evidence="3">cv. 9930</strain>
    </source>
</reference>
<dbReference type="GO" id="GO:0005506">
    <property type="term" value="F:iron ion binding"/>
    <property type="evidence" value="ECO:0007669"/>
    <property type="project" value="InterPro"/>
</dbReference>
<dbReference type="Gramene" id="KGN50420">
    <property type="protein sequence ID" value="KGN50420"/>
    <property type="gene ID" value="Csa_5G173470"/>
</dbReference>
<dbReference type="PANTHER" id="PTHR24299:SF58">
    <property type="entry name" value="CYTOCHROME P450"/>
    <property type="match status" value="1"/>
</dbReference>
<sequence>MLIPSFSILLPSLLLLLLPSVFIILKHIKSPSSKKLPLPPGPSPWPIFGNLLQMGQNAHVSITQFANVYGPLISLKLGAQRLIVASSRAATTAVLRTQDCLLSARYIFQMTPDRALHDQHSLVFSHEYGDQWKNLRSICKVNLFTAKEIESQDTLREKKMKELVEFLESKQGSVVEIKDFVFTSVFKSLTNLIQNQVRKPTNLFPIKLTYI</sequence>
<dbReference type="GO" id="GO:0020037">
    <property type="term" value="F:heme binding"/>
    <property type="evidence" value="ECO:0007669"/>
    <property type="project" value="InterPro"/>
</dbReference>
<dbReference type="GO" id="GO:0016712">
    <property type="term" value="F:oxidoreductase activity, acting on paired donors, with incorporation or reduction of molecular oxygen, reduced flavin or flavoprotein as one donor, and incorporation of one atom of oxygen"/>
    <property type="evidence" value="ECO:0000318"/>
    <property type="project" value="GO_Central"/>
</dbReference>
<accession>A0A0A0KL66</accession>
<dbReference type="Gene3D" id="1.10.630.10">
    <property type="entry name" value="Cytochrome P450"/>
    <property type="match status" value="1"/>
</dbReference>
<dbReference type="InterPro" id="IPR036396">
    <property type="entry name" value="Cyt_P450_sf"/>
</dbReference>
<reference evidence="2 3" key="1">
    <citation type="journal article" date="2009" name="Nat. Genet.">
        <title>The genome of the cucumber, Cucumis sativus L.</title>
        <authorList>
            <person name="Huang S."/>
            <person name="Li R."/>
            <person name="Zhang Z."/>
            <person name="Li L."/>
            <person name="Gu X."/>
            <person name="Fan W."/>
            <person name="Lucas W.J."/>
            <person name="Wang X."/>
            <person name="Xie B."/>
            <person name="Ni P."/>
            <person name="Ren Y."/>
            <person name="Zhu H."/>
            <person name="Li J."/>
            <person name="Lin K."/>
            <person name="Jin W."/>
            <person name="Fei Z."/>
            <person name="Li G."/>
            <person name="Staub J."/>
            <person name="Kilian A."/>
            <person name="van der Vossen E.A."/>
            <person name="Wu Y."/>
            <person name="Guo J."/>
            <person name="He J."/>
            <person name="Jia Z."/>
            <person name="Ren Y."/>
            <person name="Tian G."/>
            <person name="Lu Y."/>
            <person name="Ruan J."/>
            <person name="Qian W."/>
            <person name="Wang M."/>
            <person name="Huang Q."/>
            <person name="Li B."/>
            <person name="Xuan Z."/>
            <person name="Cao J."/>
            <person name="Asan"/>
            <person name="Wu Z."/>
            <person name="Zhang J."/>
            <person name="Cai Q."/>
            <person name="Bai Y."/>
            <person name="Zhao B."/>
            <person name="Han Y."/>
            <person name="Li Y."/>
            <person name="Li X."/>
            <person name="Wang S."/>
            <person name="Shi Q."/>
            <person name="Liu S."/>
            <person name="Cho W.K."/>
            <person name="Kim J.Y."/>
            <person name="Xu Y."/>
            <person name="Heller-Uszynska K."/>
            <person name="Miao H."/>
            <person name="Cheng Z."/>
            <person name="Zhang S."/>
            <person name="Wu J."/>
            <person name="Yang Y."/>
            <person name="Kang H."/>
            <person name="Li M."/>
            <person name="Liang H."/>
            <person name="Ren X."/>
            <person name="Shi Z."/>
            <person name="Wen M."/>
            <person name="Jian M."/>
            <person name="Yang H."/>
            <person name="Zhang G."/>
            <person name="Yang Z."/>
            <person name="Chen R."/>
            <person name="Liu S."/>
            <person name="Li J."/>
            <person name="Ma L."/>
            <person name="Liu H."/>
            <person name="Zhou Y."/>
            <person name="Zhao J."/>
            <person name="Fang X."/>
            <person name="Li G."/>
            <person name="Fang L."/>
            <person name="Li Y."/>
            <person name="Liu D."/>
            <person name="Zheng H."/>
            <person name="Zhang Y."/>
            <person name="Qin N."/>
            <person name="Li Z."/>
            <person name="Yang G."/>
            <person name="Yang S."/>
            <person name="Bolund L."/>
            <person name="Kristiansen K."/>
            <person name="Zheng H."/>
            <person name="Li S."/>
            <person name="Zhang X."/>
            <person name="Yang H."/>
            <person name="Wang J."/>
            <person name="Sun R."/>
            <person name="Zhang B."/>
            <person name="Jiang S."/>
            <person name="Wang J."/>
            <person name="Du Y."/>
            <person name="Li S."/>
        </authorList>
    </citation>
    <scope>NUCLEOTIDE SEQUENCE [LARGE SCALE GENOMIC DNA]</scope>
    <source>
        <strain evidence="3">cv. 9930</strain>
    </source>
</reference>
<protein>
    <recommendedName>
        <fullName evidence="4">Cytochrome P450</fullName>
    </recommendedName>
</protein>
<dbReference type="InterPro" id="IPR001128">
    <property type="entry name" value="Cyt_P450"/>
</dbReference>
<organism evidence="2 3">
    <name type="scientific">Cucumis sativus</name>
    <name type="common">Cucumber</name>
    <dbReference type="NCBI Taxonomy" id="3659"/>
    <lineage>
        <taxon>Eukaryota</taxon>
        <taxon>Viridiplantae</taxon>
        <taxon>Streptophyta</taxon>
        <taxon>Embryophyta</taxon>
        <taxon>Tracheophyta</taxon>
        <taxon>Spermatophyta</taxon>
        <taxon>Magnoliopsida</taxon>
        <taxon>eudicotyledons</taxon>
        <taxon>Gunneridae</taxon>
        <taxon>Pentapetalae</taxon>
        <taxon>rosids</taxon>
        <taxon>fabids</taxon>
        <taxon>Cucurbitales</taxon>
        <taxon>Cucurbitaceae</taxon>
        <taxon>Benincaseae</taxon>
        <taxon>Cucumis</taxon>
    </lineage>
</organism>